<name>A0ABT5TS71_9MICO</name>
<evidence type="ECO:0000313" key="3">
    <source>
        <dbReference type="Proteomes" id="UP001165561"/>
    </source>
</evidence>
<evidence type="ECO:0008006" key="4">
    <source>
        <dbReference type="Google" id="ProtNLM"/>
    </source>
</evidence>
<feature type="region of interest" description="Disordered" evidence="1">
    <location>
        <begin position="1"/>
        <end position="94"/>
    </location>
</feature>
<dbReference type="EMBL" id="JARACI010000076">
    <property type="protein sequence ID" value="MDD9204905.1"/>
    <property type="molecule type" value="Genomic_DNA"/>
</dbReference>
<evidence type="ECO:0000256" key="1">
    <source>
        <dbReference type="SAM" id="MobiDB-lite"/>
    </source>
</evidence>
<sequence length="94" mass="10278">FEWTSRTGHTYRRESNGTITHLGRTQPPRPRTAPGAARLTDPMAEPDDADLPHLRAWHNAGPTPAPEAPDTPGSSDTTTQHRPTTPWGQGDCPF</sequence>
<protein>
    <recommendedName>
        <fullName evidence="4">HNH endonuclease</fullName>
    </recommendedName>
</protein>
<keyword evidence="3" id="KW-1185">Reference proteome</keyword>
<accession>A0ABT5TS71</accession>
<gene>
    <name evidence="2" type="ORF">PU560_00330</name>
</gene>
<dbReference type="Proteomes" id="UP001165561">
    <property type="component" value="Unassembled WGS sequence"/>
</dbReference>
<proteinExistence type="predicted"/>
<organism evidence="2 3">
    <name type="scientific">Georgenia halotolerans</name>
    <dbReference type="NCBI Taxonomy" id="3028317"/>
    <lineage>
        <taxon>Bacteria</taxon>
        <taxon>Bacillati</taxon>
        <taxon>Actinomycetota</taxon>
        <taxon>Actinomycetes</taxon>
        <taxon>Micrococcales</taxon>
        <taxon>Bogoriellaceae</taxon>
        <taxon>Georgenia</taxon>
    </lineage>
</organism>
<feature type="compositionally biased region" description="Polar residues" evidence="1">
    <location>
        <begin position="72"/>
        <end position="87"/>
    </location>
</feature>
<feature type="non-terminal residue" evidence="2">
    <location>
        <position position="1"/>
    </location>
</feature>
<comment type="caution">
    <text evidence="2">The sequence shown here is derived from an EMBL/GenBank/DDBJ whole genome shotgun (WGS) entry which is preliminary data.</text>
</comment>
<evidence type="ECO:0000313" key="2">
    <source>
        <dbReference type="EMBL" id="MDD9204905.1"/>
    </source>
</evidence>
<reference evidence="2" key="1">
    <citation type="submission" date="2023-02" db="EMBL/GenBank/DDBJ databases">
        <title>Georgenia sp.10Sc9-8, isolated from a soil sample collected from the Taklamakan desert.</title>
        <authorList>
            <person name="Liu S."/>
        </authorList>
    </citation>
    <scope>NUCLEOTIDE SEQUENCE</scope>
    <source>
        <strain evidence="2">10Sc9-8</strain>
    </source>
</reference>